<dbReference type="InterPro" id="IPR013783">
    <property type="entry name" value="Ig-like_fold"/>
</dbReference>
<dbReference type="InterPro" id="IPR032640">
    <property type="entry name" value="AMPK1_CBM"/>
</dbReference>
<feature type="compositionally biased region" description="Polar residues" evidence="2">
    <location>
        <begin position="569"/>
        <end position="585"/>
    </location>
</feature>
<evidence type="ECO:0000256" key="2">
    <source>
        <dbReference type="SAM" id="MobiDB-lite"/>
    </source>
</evidence>
<evidence type="ECO:0000313" key="4">
    <source>
        <dbReference type="EMBL" id="KAL0578789.1"/>
    </source>
</evidence>
<organism evidence="4 5">
    <name type="scientific">Marasmius crinis-equi</name>
    <dbReference type="NCBI Taxonomy" id="585013"/>
    <lineage>
        <taxon>Eukaryota</taxon>
        <taxon>Fungi</taxon>
        <taxon>Dikarya</taxon>
        <taxon>Basidiomycota</taxon>
        <taxon>Agaricomycotina</taxon>
        <taxon>Agaricomycetes</taxon>
        <taxon>Agaricomycetidae</taxon>
        <taxon>Agaricales</taxon>
        <taxon>Marasmiineae</taxon>
        <taxon>Marasmiaceae</taxon>
        <taxon>Marasmius</taxon>
    </lineage>
</organism>
<dbReference type="InterPro" id="IPR014756">
    <property type="entry name" value="Ig_E-set"/>
</dbReference>
<evidence type="ECO:0000256" key="1">
    <source>
        <dbReference type="ARBA" id="ARBA00010926"/>
    </source>
</evidence>
<dbReference type="CDD" id="cd02859">
    <property type="entry name" value="E_set_AMPKbeta_like_N"/>
    <property type="match status" value="1"/>
</dbReference>
<proteinExistence type="inferred from homology"/>
<protein>
    <submittedName>
        <fullName evidence="4">Galactose metabolism-related protein</fullName>
    </submittedName>
</protein>
<feature type="compositionally biased region" description="Basic and acidic residues" evidence="2">
    <location>
        <begin position="629"/>
        <end position="650"/>
    </location>
</feature>
<feature type="region of interest" description="Disordered" evidence="2">
    <location>
        <begin position="313"/>
        <end position="337"/>
    </location>
</feature>
<feature type="region of interest" description="Disordered" evidence="2">
    <location>
        <begin position="614"/>
        <end position="711"/>
    </location>
</feature>
<feature type="region of interest" description="Disordered" evidence="2">
    <location>
        <begin position="569"/>
        <end position="595"/>
    </location>
</feature>
<feature type="compositionally biased region" description="Low complexity" evidence="2">
    <location>
        <begin position="652"/>
        <end position="666"/>
    </location>
</feature>
<feature type="compositionally biased region" description="Polar residues" evidence="2">
    <location>
        <begin position="1"/>
        <end position="19"/>
    </location>
</feature>
<evidence type="ECO:0000313" key="5">
    <source>
        <dbReference type="Proteomes" id="UP001465976"/>
    </source>
</evidence>
<dbReference type="InterPro" id="IPR050827">
    <property type="entry name" value="CRP1_MDG1_kinase"/>
</dbReference>
<accession>A0ABR3FTJ6</accession>
<dbReference type="InterPro" id="IPR006828">
    <property type="entry name" value="ASC_dom"/>
</dbReference>
<dbReference type="Pfam" id="PF16561">
    <property type="entry name" value="AMPK1_CBM"/>
    <property type="match status" value="1"/>
</dbReference>
<dbReference type="Proteomes" id="UP001465976">
    <property type="component" value="Unassembled WGS sequence"/>
</dbReference>
<feature type="compositionally biased region" description="Polar residues" evidence="2">
    <location>
        <begin position="28"/>
        <end position="42"/>
    </location>
</feature>
<feature type="domain" description="Association with the SNF1 complex (ASC)" evidence="3">
    <location>
        <begin position="527"/>
        <end position="795"/>
    </location>
</feature>
<dbReference type="EMBL" id="JBAHYK010000084">
    <property type="protein sequence ID" value="KAL0578789.1"/>
    <property type="molecule type" value="Genomic_DNA"/>
</dbReference>
<dbReference type="InterPro" id="IPR037256">
    <property type="entry name" value="ASC_dom_sf"/>
</dbReference>
<dbReference type="SUPFAM" id="SSF81296">
    <property type="entry name" value="E set domains"/>
    <property type="match status" value="1"/>
</dbReference>
<comment type="similarity">
    <text evidence="1">Belongs to the 5'-AMP-activated protein kinase beta subunit family.</text>
</comment>
<feature type="region of interest" description="Disordered" evidence="2">
    <location>
        <begin position="1"/>
        <end position="52"/>
    </location>
</feature>
<dbReference type="Pfam" id="PF04739">
    <property type="entry name" value="AMPKBI"/>
    <property type="match status" value="1"/>
</dbReference>
<feature type="region of interest" description="Disordered" evidence="2">
    <location>
        <begin position="503"/>
        <end position="534"/>
    </location>
</feature>
<feature type="compositionally biased region" description="Basic residues" evidence="2">
    <location>
        <begin position="681"/>
        <end position="702"/>
    </location>
</feature>
<comment type="caution">
    <text evidence="4">The sequence shown here is derived from an EMBL/GenBank/DDBJ whole genome shotgun (WGS) entry which is preliminary data.</text>
</comment>
<evidence type="ECO:0000259" key="3">
    <source>
        <dbReference type="SMART" id="SM01010"/>
    </source>
</evidence>
<feature type="region of interest" description="Disordered" evidence="2">
    <location>
        <begin position="100"/>
        <end position="216"/>
    </location>
</feature>
<dbReference type="SUPFAM" id="SSF160219">
    <property type="entry name" value="AMPKBI-like"/>
    <property type="match status" value="1"/>
</dbReference>
<dbReference type="PANTHER" id="PTHR10343:SF84">
    <property type="entry name" value="5'-AMP-ACTIVATED PROTEIN KINASE SUBUNIT BETA-1"/>
    <property type="match status" value="1"/>
</dbReference>
<dbReference type="SMART" id="SM01010">
    <property type="entry name" value="AMPKBI"/>
    <property type="match status" value="1"/>
</dbReference>
<dbReference type="PANTHER" id="PTHR10343">
    <property type="entry name" value="5'-AMP-ACTIVATED PROTEIN KINASE , BETA SUBUNIT"/>
    <property type="match status" value="1"/>
</dbReference>
<sequence>MGNSQSQSPNLSATNSPQYHTHALHGSRSGTASPVPGQSKSSRPLRKRSIDLPDLAALSPAMAMTESLYGERSFSGMKSAPLPIPACDDRGGGRKINQADYAIQPSAHIDQFRKSRSGTSTRSGGSGAGANGQPTAPARGRPPKGNSATEPSSRVPSRGRGSQYMHYIPSNLSITTFQRPAPPPPSRNHSFVPQPAISDPLPDELASSRDGSVDSEDQEILVTSSIPLGIYSRLDPFAEIAATEGLSIGEGDVRVHVQELDVIHGEPDEVLVKISWHGEGQTVFLALESDNTWNGRKQMELETSPPFPIPFNVSPTVSPPTSAPTSAPTSPPCEVSPVTSTTVFSTTVSLKTDKTTHHLRFLVDNEWRIADNLPTAVDSTGALANYLVVGLVPTVTDANASGTPAPKSRHGLLTRTVSLPASAAGTTVATPNGQSAQTLLGSLPLPNGSHISHANRHVGIAPTGNTHVHPAASSLGRVRQYKQGLGLGYSFWSASSSNDYEAIDVEVEPTKERNTGSSSDGRRRRSPPPPVKMPIAKVHYEPQWTTEIPLELIEAAQEEEVFLEHQAQVRNQMQSKSRAQQNRPQHVSGFIPLPNIPPATNLPRYLEKLILNSTGQHGRNSGGGSSASGEKDRDGRRKDREREREKERRAVPSPISSNNSSAAPLPVTTASGTDVTTAHSHSTHRTYSHHHHHYHHKHHPHRSSSDREVATPNHPPITAVTAVAISSNPSGPSQRLTTNDENAAIVADDSSVLPVPSHVVLQHLSTSAIKNGVLAVSQTGRYHNKFATTVYYKPT</sequence>
<name>A0ABR3FTJ6_9AGAR</name>
<feature type="compositionally biased region" description="Low complexity" evidence="2">
    <location>
        <begin position="151"/>
        <end position="162"/>
    </location>
</feature>
<feature type="compositionally biased region" description="Polar residues" evidence="2">
    <location>
        <begin position="668"/>
        <end position="678"/>
    </location>
</feature>
<dbReference type="Gene3D" id="6.20.250.60">
    <property type="match status" value="1"/>
</dbReference>
<gene>
    <name evidence="4" type="primary">GAL83_1</name>
    <name evidence="4" type="ORF">V5O48_003201</name>
</gene>
<reference evidence="4 5" key="1">
    <citation type="submission" date="2024-02" db="EMBL/GenBank/DDBJ databases">
        <title>A draft genome for the cacao thread blight pathogen Marasmius crinis-equi.</title>
        <authorList>
            <person name="Cohen S.P."/>
            <person name="Baruah I.K."/>
            <person name="Amoako-Attah I."/>
            <person name="Bukari Y."/>
            <person name="Meinhardt L.W."/>
            <person name="Bailey B.A."/>
        </authorList>
    </citation>
    <scope>NUCLEOTIDE SEQUENCE [LARGE SCALE GENOMIC DNA]</scope>
    <source>
        <strain evidence="4 5">GH-76</strain>
    </source>
</reference>
<keyword evidence="5" id="KW-1185">Reference proteome</keyword>
<dbReference type="Gene3D" id="2.60.40.10">
    <property type="entry name" value="Immunoglobulins"/>
    <property type="match status" value="1"/>
</dbReference>